<sequence>MSALSVIVAGGGTAGHIEPALAVADALRRLDESIRVTALGTERGLEKDLVPARGYPLELIPPVPLPRKISADLLRLPGRVVASVAATRAVIDKVDADVIVGFGGYVALPAYLAARWRRVPVVVHEANAKAGIANKVGARIAARVLAAVPDSGLAGAEVVGIPVRAAITTLDRAALRAEARAHFGLPAEGPVLLVFGGSQGARTLNEGVSGAARELTAAGISVLHAHGPKNTLTLADTDGAGRYVAVPYLSRMDLAYAAADAVVCRSGAMTVAEVSAVGLPAVYVPLPHGNGEQELNARPVVAQGGGRIVADQDLTPSYVINEVIPLLRDPARLTEMGRAAAGAGHRDAADEVASIVAGIGRGGAL</sequence>
<dbReference type="RefSeq" id="WP_209896962.1">
    <property type="nucleotide sequence ID" value="NZ_JAGGMR010000001.1"/>
</dbReference>
<keyword evidence="1 10" id="KW-1003">Cell membrane</keyword>
<evidence type="ECO:0000256" key="5">
    <source>
        <dbReference type="ARBA" id="ARBA00022960"/>
    </source>
</evidence>
<evidence type="ECO:0000313" key="14">
    <source>
        <dbReference type="Proteomes" id="UP001519325"/>
    </source>
</evidence>
<protein>
    <recommendedName>
        <fullName evidence="10">UDP-N-acetylglucosamine--N-acetylmuramyl-(pentapeptide) pyrophosphoryl-undecaprenol N-acetylglucosamine transferase</fullName>
        <ecNumber evidence="10">2.4.1.227</ecNumber>
    </recommendedName>
    <alternativeName>
        <fullName evidence="10">Undecaprenyl-PP-MurNAc-pentapeptide-UDPGlcNAc GlcNAc transferase</fullName>
    </alternativeName>
</protein>
<dbReference type="InterPro" id="IPR004276">
    <property type="entry name" value="GlycoTrans_28_N"/>
</dbReference>
<comment type="function">
    <text evidence="10">Cell wall formation. Catalyzes the transfer of a GlcNAc subunit on undecaprenyl-pyrophosphoryl-MurNAc-pentapeptide (lipid intermediate I) to form undecaprenyl-pyrophosphoryl-MurNAc-(pentapeptide)GlcNAc (lipid intermediate II).</text>
</comment>
<evidence type="ECO:0000313" key="13">
    <source>
        <dbReference type="EMBL" id="MBP2193749.1"/>
    </source>
</evidence>
<keyword evidence="8 10" id="KW-0131">Cell cycle</keyword>
<comment type="catalytic activity">
    <reaction evidence="10">
        <text>di-trans,octa-cis-undecaprenyl diphospho-N-acetyl-alpha-D-muramoyl-L-alanyl-D-glutamyl-meso-2,6-diaminopimeloyl-D-alanyl-D-alanine + UDP-N-acetyl-alpha-D-glucosamine = di-trans,octa-cis-undecaprenyl diphospho-[N-acetyl-alpha-D-glucosaminyl-(1-&gt;4)]-N-acetyl-alpha-D-muramoyl-L-alanyl-D-glutamyl-meso-2,6-diaminopimeloyl-D-alanyl-D-alanine + UDP + H(+)</text>
        <dbReference type="Rhea" id="RHEA:31227"/>
        <dbReference type="ChEBI" id="CHEBI:15378"/>
        <dbReference type="ChEBI" id="CHEBI:57705"/>
        <dbReference type="ChEBI" id="CHEBI:58223"/>
        <dbReference type="ChEBI" id="CHEBI:61387"/>
        <dbReference type="ChEBI" id="CHEBI:61388"/>
        <dbReference type="EC" id="2.4.1.227"/>
    </reaction>
</comment>
<keyword evidence="2 10" id="KW-0132">Cell division</keyword>
<comment type="caution">
    <text evidence="13">The sequence shown here is derived from an EMBL/GenBank/DDBJ whole genome shotgun (WGS) entry which is preliminary data.</text>
</comment>
<dbReference type="InterPro" id="IPR007235">
    <property type="entry name" value="Glyco_trans_28_C"/>
</dbReference>
<keyword evidence="4 10" id="KW-0808">Transferase</keyword>
<evidence type="ECO:0000256" key="6">
    <source>
        <dbReference type="ARBA" id="ARBA00022984"/>
    </source>
</evidence>
<feature type="binding site" evidence="10">
    <location>
        <position position="293"/>
    </location>
    <ligand>
        <name>UDP-N-acetyl-alpha-D-glucosamine</name>
        <dbReference type="ChEBI" id="CHEBI:57705"/>
    </ligand>
</feature>
<evidence type="ECO:0000256" key="9">
    <source>
        <dbReference type="ARBA" id="ARBA00023316"/>
    </source>
</evidence>
<gene>
    <name evidence="10" type="primary">murG</name>
    <name evidence="13" type="ORF">BJ987_006650</name>
</gene>
<evidence type="ECO:0000256" key="4">
    <source>
        <dbReference type="ARBA" id="ARBA00022679"/>
    </source>
</evidence>
<evidence type="ECO:0000259" key="12">
    <source>
        <dbReference type="Pfam" id="PF04101"/>
    </source>
</evidence>
<evidence type="ECO:0000256" key="2">
    <source>
        <dbReference type="ARBA" id="ARBA00022618"/>
    </source>
</evidence>
<evidence type="ECO:0000259" key="11">
    <source>
        <dbReference type="Pfam" id="PF03033"/>
    </source>
</evidence>
<accession>A0ABS4QRS1</accession>
<comment type="pathway">
    <text evidence="10">Cell wall biogenesis; peptidoglycan biosynthesis.</text>
</comment>
<reference evidence="13 14" key="1">
    <citation type="submission" date="2021-03" db="EMBL/GenBank/DDBJ databases">
        <title>Sequencing the genomes of 1000 actinobacteria strains.</title>
        <authorList>
            <person name="Klenk H.-P."/>
        </authorList>
    </citation>
    <scope>NUCLEOTIDE SEQUENCE [LARGE SCALE GENOMIC DNA]</scope>
    <source>
        <strain evidence="13 14">DSM 45516</strain>
    </source>
</reference>
<feature type="domain" description="Glycosyltransferase family 28 N-terminal" evidence="11">
    <location>
        <begin position="6"/>
        <end position="145"/>
    </location>
</feature>
<proteinExistence type="inferred from homology"/>
<feature type="binding site" evidence="10">
    <location>
        <position position="127"/>
    </location>
    <ligand>
        <name>UDP-N-acetyl-alpha-D-glucosamine</name>
        <dbReference type="ChEBI" id="CHEBI:57705"/>
    </ligand>
</feature>
<dbReference type="Pfam" id="PF04101">
    <property type="entry name" value="Glyco_tran_28_C"/>
    <property type="match status" value="1"/>
</dbReference>
<feature type="binding site" evidence="10">
    <location>
        <position position="198"/>
    </location>
    <ligand>
        <name>UDP-N-acetyl-alpha-D-glucosamine</name>
        <dbReference type="ChEBI" id="CHEBI:57705"/>
    </ligand>
</feature>
<keyword evidence="7 10" id="KW-0472">Membrane</keyword>
<keyword evidence="9 10" id="KW-0961">Cell wall biogenesis/degradation</keyword>
<organism evidence="13 14">
    <name type="scientific">Nocardia goodfellowii</name>
    <dbReference type="NCBI Taxonomy" id="882446"/>
    <lineage>
        <taxon>Bacteria</taxon>
        <taxon>Bacillati</taxon>
        <taxon>Actinomycetota</taxon>
        <taxon>Actinomycetes</taxon>
        <taxon>Mycobacteriales</taxon>
        <taxon>Nocardiaceae</taxon>
        <taxon>Nocardia</taxon>
    </lineage>
</organism>
<comment type="subcellular location">
    <subcellularLocation>
        <location evidence="10">Cell membrane</location>
        <topology evidence="10">Peripheral membrane protein</topology>
        <orientation evidence="10">Cytoplasmic side</orientation>
    </subcellularLocation>
</comment>
<feature type="domain" description="Glycosyl transferase family 28 C-terminal" evidence="12">
    <location>
        <begin position="191"/>
        <end position="351"/>
    </location>
</feature>
<evidence type="ECO:0000256" key="10">
    <source>
        <dbReference type="HAMAP-Rule" id="MF_00033"/>
    </source>
</evidence>
<dbReference type="Proteomes" id="UP001519325">
    <property type="component" value="Unassembled WGS sequence"/>
</dbReference>
<comment type="caution">
    <text evidence="10">Lacks conserved residue(s) required for the propagation of feature annotation.</text>
</comment>
<feature type="binding site" evidence="10">
    <location>
        <position position="164"/>
    </location>
    <ligand>
        <name>UDP-N-acetyl-alpha-D-glucosamine</name>
        <dbReference type="ChEBI" id="CHEBI:57705"/>
    </ligand>
</feature>
<dbReference type="Gene3D" id="3.40.50.2000">
    <property type="entry name" value="Glycogen Phosphorylase B"/>
    <property type="match status" value="2"/>
</dbReference>
<dbReference type="InterPro" id="IPR006009">
    <property type="entry name" value="GlcNAc_MurG"/>
</dbReference>
<dbReference type="PANTHER" id="PTHR21015:SF22">
    <property type="entry name" value="GLYCOSYLTRANSFERASE"/>
    <property type="match status" value="1"/>
</dbReference>
<feature type="binding site" evidence="10">
    <location>
        <begin position="13"/>
        <end position="15"/>
    </location>
    <ligand>
        <name>UDP-N-acetyl-alpha-D-glucosamine</name>
        <dbReference type="ChEBI" id="CHEBI:57705"/>
    </ligand>
</feature>
<name>A0ABS4QRS1_9NOCA</name>
<dbReference type="EMBL" id="JAGGMR010000001">
    <property type="protein sequence ID" value="MBP2193749.1"/>
    <property type="molecule type" value="Genomic_DNA"/>
</dbReference>
<keyword evidence="14" id="KW-1185">Reference proteome</keyword>
<dbReference type="PANTHER" id="PTHR21015">
    <property type="entry name" value="UDP-N-ACETYLGLUCOSAMINE--N-ACETYLMURAMYL-(PENTAPEPTIDE) PYROPHOSPHORYL-UNDECAPRENOL N-ACETYLGLUCOSAMINE TRANSFERASE 1"/>
    <property type="match status" value="1"/>
</dbReference>
<evidence type="ECO:0000256" key="7">
    <source>
        <dbReference type="ARBA" id="ARBA00023136"/>
    </source>
</evidence>
<dbReference type="HAMAP" id="MF_00033">
    <property type="entry name" value="MurG"/>
    <property type="match status" value="1"/>
</dbReference>
<keyword evidence="3 10" id="KW-0328">Glycosyltransferase</keyword>
<keyword evidence="6 10" id="KW-0573">Peptidoglycan synthesis</keyword>
<keyword evidence="5 10" id="KW-0133">Cell shape</keyword>
<dbReference type="EC" id="2.4.1.227" evidence="10"/>
<evidence type="ECO:0000256" key="1">
    <source>
        <dbReference type="ARBA" id="ARBA00022475"/>
    </source>
</evidence>
<dbReference type="Pfam" id="PF03033">
    <property type="entry name" value="Glyco_transf_28"/>
    <property type="match status" value="1"/>
</dbReference>
<evidence type="ECO:0000256" key="8">
    <source>
        <dbReference type="ARBA" id="ARBA00023306"/>
    </source>
</evidence>
<comment type="similarity">
    <text evidence="10">Belongs to the glycosyltransferase 28 family. MurG subfamily.</text>
</comment>
<dbReference type="NCBIfam" id="TIGR01133">
    <property type="entry name" value="murG"/>
    <property type="match status" value="1"/>
</dbReference>
<dbReference type="GO" id="GO:0016757">
    <property type="term" value="F:glycosyltransferase activity"/>
    <property type="evidence" value="ECO:0007669"/>
    <property type="project" value="UniProtKB-KW"/>
</dbReference>
<evidence type="ECO:0000256" key="3">
    <source>
        <dbReference type="ARBA" id="ARBA00022676"/>
    </source>
</evidence>
<dbReference type="SUPFAM" id="SSF53756">
    <property type="entry name" value="UDP-Glycosyltransferase/glycogen phosphorylase"/>
    <property type="match status" value="1"/>
</dbReference>
<dbReference type="CDD" id="cd03785">
    <property type="entry name" value="GT28_MurG"/>
    <property type="match status" value="1"/>
</dbReference>